<name>A0A518K7B2_9BACT</name>
<dbReference type="EMBL" id="CP036349">
    <property type="protein sequence ID" value="QDV73680.1"/>
    <property type="molecule type" value="Genomic_DNA"/>
</dbReference>
<protein>
    <submittedName>
        <fullName evidence="1">Uncharacterized protein</fullName>
    </submittedName>
</protein>
<evidence type="ECO:0000313" key="2">
    <source>
        <dbReference type="Proteomes" id="UP000316426"/>
    </source>
</evidence>
<accession>A0A518K7B2</accession>
<dbReference type="AlphaFoldDB" id="A0A518K7B2"/>
<dbReference type="Proteomes" id="UP000316426">
    <property type="component" value="Chromosome"/>
</dbReference>
<organism evidence="1 2">
    <name type="scientific">Botrimarina mediterranea</name>
    <dbReference type="NCBI Taxonomy" id="2528022"/>
    <lineage>
        <taxon>Bacteria</taxon>
        <taxon>Pseudomonadati</taxon>
        <taxon>Planctomycetota</taxon>
        <taxon>Planctomycetia</taxon>
        <taxon>Pirellulales</taxon>
        <taxon>Lacipirellulaceae</taxon>
        <taxon>Botrimarina</taxon>
    </lineage>
</organism>
<keyword evidence="2" id="KW-1185">Reference proteome</keyword>
<reference evidence="1 2" key="1">
    <citation type="submission" date="2019-02" db="EMBL/GenBank/DDBJ databases">
        <title>Deep-cultivation of Planctomycetes and their phenomic and genomic characterization uncovers novel biology.</title>
        <authorList>
            <person name="Wiegand S."/>
            <person name="Jogler M."/>
            <person name="Boedeker C."/>
            <person name="Pinto D."/>
            <person name="Vollmers J."/>
            <person name="Rivas-Marin E."/>
            <person name="Kohn T."/>
            <person name="Peeters S.H."/>
            <person name="Heuer A."/>
            <person name="Rast P."/>
            <person name="Oberbeckmann S."/>
            <person name="Bunk B."/>
            <person name="Jeske O."/>
            <person name="Meyerdierks A."/>
            <person name="Storesund J.E."/>
            <person name="Kallscheuer N."/>
            <person name="Luecker S."/>
            <person name="Lage O.M."/>
            <person name="Pohl T."/>
            <person name="Merkel B.J."/>
            <person name="Hornburger P."/>
            <person name="Mueller R.-W."/>
            <person name="Bruemmer F."/>
            <person name="Labrenz M."/>
            <person name="Spormann A.M."/>
            <person name="Op den Camp H."/>
            <person name="Overmann J."/>
            <person name="Amann R."/>
            <person name="Jetten M.S.M."/>
            <person name="Mascher T."/>
            <person name="Medema M.H."/>
            <person name="Devos D.P."/>
            <person name="Kaster A.-K."/>
            <person name="Ovreas L."/>
            <person name="Rohde M."/>
            <person name="Galperin M.Y."/>
            <person name="Jogler C."/>
        </authorList>
    </citation>
    <scope>NUCLEOTIDE SEQUENCE [LARGE SCALE GENOMIC DNA]</scope>
    <source>
        <strain evidence="1 2">Spa11</strain>
    </source>
</reference>
<evidence type="ECO:0000313" key="1">
    <source>
        <dbReference type="EMBL" id="QDV73680.1"/>
    </source>
</evidence>
<proteinExistence type="predicted"/>
<gene>
    <name evidence="1" type="ORF">Spa11_18790</name>
</gene>
<sequence length="83" mass="9543">MARPTKSLVEQCEKITIRFARPQAEKIAEECLKSGVRPGQYLRMAGIAFSDHKYLDLKTMMQLVVDETIRLRRDFNDAVVEGE</sequence>
<dbReference type="RefSeq" id="WP_145111101.1">
    <property type="nucleotide sequence ID" value="NZ_CP036349.1"/>
</dbReference>
<dbReference type="KEGG" id="bmei:Spa11_18790"/>